<keyword evidence="2" id="KW-1185">Reference proteome</keyword>
<dbReference type="EMBL" id="CM044704">
    <property type="protein sequence ID" value="KAI5668288.1"/>
    <property type="molecule type" value="Genomic_DNA"/>
</dbReference>
<sequence>MKLLSIFFIAILLLQVFPEEVAANDSPQYLTQIVAMHAQGDAAKHRERTDAKEHAKLVVQNANAYHLALMAIREHALVMPN</sequence>
<proteinExistence type="predicted"/>
<protein>
    <submittedName>
        <fullName evidence="1">Uncharacterized protein</fullName>
    </submittedName>
</protein>
<evidence type="ECO:0000313" key="1">
    <source>
        <dbReference type="EMBL" id="KAI5668288.1"/>
    </source>
</evidence>
<reference evidence="2" key="1">
    <citation type="journal article" date="2023" name="Nat. Plants">
        <title>Single-cell RNA sequencing provides a high-resolution roadmap for understanding the multicellular compartmentation of specialized metabolism.</title>
        <authorList>
            <person name="Sun S."/>
            <person name="Shen X."/>
            <person name="Li Y."/>
            <person name="Li Y."/>
            <person name="Wang S."/>
            <person name="Li R."/>
            <person name="Zhang H."/>
            <person name="Shen G."/>
            <person name="Guo B."/>
            <person name="Wei J."/>
            <person name="Xu J."/>
            <person name="St-Pierre B."/>
            <person name="Chen S."/>
            <person name="Sun C."/>
        </authorList>
    </citation>
    <scope>NUCLEOTIDE SEQUENCE [LARGE SCALE GENOMIC DNA]</scope>
</reference>
<dbReference type="Proteomes" id="UP001060085">
    <property type="component" value="Linkage Group LG04"/>
</dbReference>
<organism evidence="1 2">
    <name type="scientific">Catharanthus roseus</name>
    <name type="common">Madagascar periwinkle</name>
    <name type="synonym">Vinca rosea</name>
    <dbReference type="NCBI Taxonomy" id="4058"/>
    <lineage>
        <taxon>Eukaryota</taxon>
        <taxon>Viridiplantae</taxon>
        <taxon>Streptophyta</taxon>
        <taxon>Embryophyta</taxon>
        <taxon>Tracheophyta</taxon>
        <taxon>Spermatophyta</taxon>
        <taxon>Magnoliopsida</taxon>
        <taxon>eudicotyledons</taxon>
        <taxon>Gunneridae</taxon>
        <taxon>Pentapetalae</taxon>
        <taxon>asterids</taxon>
        <taxon>lamiids</taxon>
        <taxon>Gentianales</taxon>
        <taxon>Apocynaceae</taxon>
        <taxon>Rauvolfioideae</taxon>
        <taxon>Vinceae</taxon>
        <taxon>Catharanthinae</taxon>
        <taxon>Catharanthus</taxon>
    </lineage>
</organism>
<name>A0ACC0B6X3_CATRO</name>
<comment type="caution">
    <text evidence="1">The sequence shown here is derived from an EMBL/GenBank/DDBJ whole genome shotgun (WGS) entry which is preliminary data.</text>
</comment>
<gene>
    <name evidence="1" type="ORF">M9H77_18141</name>
</gene>
<accession>A0ACC0B6X3</accession>
<evidence type="ECO:0000313" key="2">
    <source>
        <dbReference type="Proteomes" id="UP001060085"/>
    </source>
</evidence>